<accession>A0ABR3X0B0</accession>
<evidence type="ECO:0000256" key="1">
    <source>
        <dbReference type="ARBA" id="ARBA00001933"/>
    </source>
</evidence>
<proteinExistence type="inferred from homology"/>
<protein>
    <recommendedName>
        <fullName evidence="6">Cystathionine gamma-synthase</fullName>
    </recommendedName>
</protein>
<dbReference type="Gene3D" id="3.90.1150.10">
    <property type="entry name" value="Aspartate Aminotransferase, domain 1"/>
    <property type="match status" value="1"/>
</dbReference>
<evidence type="ECO:0000313" key="4">
    <source>
        <dbReference type="EMBL" id="KAL1869126.1"/>
    </source>
</evidence>
<dbReference type="InterPro" id="IPR015424">
    <property type="entry name" value="PyrdxlP-dep_Trfase"/>
</dbReference>
<evidence type="ECO:0000256" key="3">
    <source>
        <dbReference type="RuleBase" id="RU362118"/>
    </source>
</evidence>
<keyword evidence="5" id="KW-1185">Reference proteome</keyword>
<dbReference type="InterPro" id="IPR000277">
    <property type="entry name" value="Cys/Met-Metab_PyrdxlP-dep_enz"/>
</dbReference>
<evidence type="ECO:0000256" key="2">
    <source>
        <dbReference type="ARBA" id="ARBA00022898"/>
    </source>
</evidence>
<dbReference type="Proteomes" id="UP001583177">
    <property type="component" value="Unassembled WGS sequence"/>
</dbReference>
<organism evidence="4 5">
    <name type="scientific">Diaporthe australafricana</name>
    <dbReference type="NCBI Taxonomy" id="127596"/>
    <lineage>
        <taxon>Eukaryota</taxon>
        <taxon>Fungi</taxon>
        <taxon>Dikarya</taxon>
        <taxon>Ascomycota</taxon>
        <taxon>Pezizomycotina</taxon>
        <taxon>Sordariomycetes</taxon>
        <taxon>Sordariomycetidae</taxon>
        <taxon>Diaporthales</taxon>
        <taxon>Diaporthaceae</taxon>
        <taxon>Diaporthe</taxon>
    </lineage>
</organism>
<evidence type="ECO:0008006" key="6">
    <source>
        <dbReference type="Google" id="ProtNLM"/>
    </source>
</evidence>
<sequence>MSAKITTAFGEAVPPAPRHSVTAHMGGWETVERYGANSSSVIACFNNAYPRMRPHWDIAQLSEALLVHIDAVDSGCFLFSSIQSATECVEYSVSAARADGNGKEPVSEGELHVRAFKAKDFFYAVIFPESQRTVVAGFWSTPGSGVSSRFAEANLDQLETLKEISYSDIEVSKEGFEGPIYEILGERVVSYLERAPLNPSEPSRPSTKDVYFFPTGMAAIYKPHTYLLKSSEHRGSTVLFGMAVHEHPHGEDLCALEEFLREEHEAHRKVQAIWAEFPANPLLVTPDLSRLRELADKYDIILGIDDTIGSWANIDITAMADIVVTSVTKSFNGYADVIAGSAILNPASPRYHGLKQLFKQYYVPELYVADAETIERNSRDYLARTTRLNHNASALVRYLQSCVENPQSSVLQVHYPSINPSRHLYERFKRPVTEDFTPGYGCLFSVEFESLAQTRAFYDNLNVHKSVHLGAPVTLAFAYTMCTYKKKLDWAAKYGMRPTQIRITAGLEDTETLLEDFSIAVKAADNIKHAPAA</sequence>
<dbReference type="SUPFAM" id="SSF53383">
    <property type="entry name" value="PLP-dependent transferases"/>
    <property type="match status" value="1"/>
</dbReference>
<dbReference type="PANTHER" id="PTHR42699:SF1">
    <property type="entry name" value="CYSTATHIONINE GAMMA-SYNTHASE-RELATED"/>
    <property type="match status" value="1"/>
</dbReference>
<gene>
    <name evidence="4" type="ORF">Daus18300_005662</name>
</gene>
<comment type="caution">
    <text evidence="4">The sequence shown here is derived from an EMBL/GenBank/DDBJ whole genome shotgun (WGS) entry which is preliminary data.</text>
</comment>
<reference evidence="4 5" key="1">
    <citation type="journal article" date="2024" name="IMA Fungus">
        <title>IMA Genome - F19 : A genome assembly and annotation guide to empower mycologists, including annotated draft genome sequences of Ceratocystis pirilliformis, Diaporthe australafricana, Fusarium ophioides, Paecilomyces lecythidis, and Sporothrix stenoceras.</title>
        <authorList>
            <person name="Aylward J."/>
            <person name="Wilson A.M."/>
            <person name="Visagie C.M."/>
            <person name="Spraker J."/>
            <person name="Barnes I."/>
            <person name="Buitendag C."/>
            <person name="Ceriani C."/>
            <person name="Del Mar Angel L."/>
            <person name="du Plessis D."/>
            <person name="Fuchs T."/>
            <person name="Gasser K."/>
            <person name="Kramer D."/>
            <person name="Li W."/>
            <person name="Munsamy K."/>
            <person name="Piso A."/>
            <person name="Price J.L."/>
            <person name="Sonnekus B."/>
            <person name="Thomas C."/>
            <person name="van der Nest A."/>
            <person name="van Dijk A."/>
            <person name="van Heerden A."/>
            <person name="van Vuuren N."/>
            <person name="Yilmaz N."/>
            <person name="Duong T.A."/>
            <person name="van der Merwe N.A."/>
            <person name="Wingfield M.J."/>
            <person name="Wingfield B.D."/>
        </authorList>
    </citation>
    <scope>NUCLEOTIDE SEQUENCE [LARGE SCALE GENOMIC DNA]</scope>
    <source>
        <strain evidence="4 5">CMW 18300</strain>
    </source>
</reference>
<dbReference type="Gene3D" id="3.40.640.10">
    <property type="entry name" value="Type I PLP-dependent aspartate aminotransferase-like (Major domain)"/>
    <property type="match status" value="1"/>
</dbReference>
<name>A0ABR3X0B0_9PEZI</name>
<evidence type="ECO:0000313" key="5">
    <source>
        <dbReference type="Proteomes" id="UP001583177"/>
    </source>
</evidence>
<keyword evidence="2 3" id="KW-0663">Pyridoxal phosphate</keyword>
<dbReference type="EMBL" id="JAWRVE010000042">
    <property type="protein sequence ID" value="KAL1869126.1"/>
    <property type="molecule type" value="Genomic_DNA"/>
</dbReference>
<dbReference type="InterPro" id="IPR051750">
    <property type="entry name" value="Trans-sulfuration_enzymes"/>
</dbReference>
<comment type="similarity">
    <text evidence="3">Belongs to the trans-sulfuration enzymes family.</text>
</comment>
<dbReference type="Pfam" id="PF01053">
    <property type="entry name" value="Cys_Met_Meta_PP"/>
    <property type="match status" value="1"/>
</dbReference>
<comment type="cofactor">
    <cofactor evidence="1 3">
        <name>pyridoxal 5'-phosphate</name>
        <dbReference type="ChEBI" id="CHEBI:597326"/>
    </cofactor>
</comment>
<dbReference type="PANTHER" id="PTHR42699">
    <property type="match status" value="1"/>
</dbReference>
<dbReference type="InterPro" id="IPR015422">
    <property type="entry name" value="PyrdxlP-dep_Trfase_small"/>
</dbReference>
<dbReference type="InterPro" id="IPR015421">
    <property type="entry name" value="PyrdxlP-dep_Trfase_major"/>
</dbReference>